<evidence type="ECO:0000313" key="3">
    <source>
        <dbReference type="Proteomes" id="UP001586593"/>
    </source>
</evidence>
<dbReference type="EMBL" id="JAZHXJ010002204">
    <property type="protein sequence ID" value="KAL1840442.1"/>
    <property type="molecule type" value="Genomic_DNA"/>
</dbReference>
<feature type="region of interest" description="Disordered" evidence="1">
    <location>
        <begin position="139"/>
        <end position="180"/>
    </location>
</feature>
<name>A0ABR3VFG0_9PEZI</name>
<sequence length="180" mass="19029">MLPTTERISIIYMHRSLLNALKRVSVVTPLRARKPQNPGSGKHRQLDEGRSTLRPGRTEQSDRHLGKDDKGRIRTDISHDGLGLGFVPPPLAQLHHDPLVDTPLHRVHEKGAHAADGQAAEEHAVTAAGRHGLAVHLPGAHASRWPSSGRGGVWREKRGGGGAAAAAGCGGGGGTSKGRE</sequence>
<dbReference type="Proteomes" id="UP001586593">
    <property type="component" value="Unassembled WGS sequence"/>
</dbReference>
<reference evidence="2 3" key="1">
    <citation type="journal article" date="2024" name="Commun. Biol.">
        <title>Comparative genomic analysis of thermophilic fungi reveals convergent evolutionary adaptations and gene losses.</title>
        <authorList>
            <person name="Steindorff A.S."/>
            <person name="Aguilar-Pontes M.V."/>
            <person name="Robinson A.J."/>
            <person name="Andreopoulos B."/>
            <person name="LaButti K."/>
            <person name="Kuo A."/>
            <person name="Mondo S."/>
            <person name="Riley R."/>
            <person name="Otillar R."/>
            <person name="Haridas S."/>
            <person name="Lipzen A."/>
            <person name="Grimwood J."/>
            <person name="Schmutz J."/>
            <person name="Clum A."/>
            <person name="Reid I.D."/>
            <person name="Moisan M.C."/>
            <person name="Butler G."/>
            <person name="Nguyen T.T.M."/>
            <person name="Dewar K."/>
            <person name="Conant G."/>
            <person name="Drula E."/>
            <person name="Henrissat B."/>
            <person name="Hansel C."/>
            <person name="Singer S."/>
            <person name="Hutchinson M.I."/>
            <person name="de Vries R.P."/>
            <person name="Natvig D.O."/>
            <person name="Powell A.J."/>
            <person name="Tsang A."/>
            <person name="Grigoriev I.V."/>
        </authorList>
    </citation>
    <scope>NUCLEOTIDE SEQUENCE [LARGE SCALE GENOMIC DNA]</scope>
    <source>
        <strain evidence="2 3">ATCC 24622</strain>
    </source>
</reference>
<feature type="compositionally biased region" description="Basic and acidic residues" evidence="1">
    <location>
        <begin position="44"/>
        <end position="76"/>
    </location>
</feature>
<protein>
    <submittedName>
        <fullName evidence="2">Uncharacterized protein</fullName>
    </submittedName>
</protein>
<keyword evidence="3" id="KW-1185">Reference proteome</keyword>
<feature type="compositionally biased region" description="Gly residues" evidence="1">
    <location>
        <begin position="160"/>
        <end position="180"/>
    </location>
</feature>
<gene>
    <name evidence="2" type="ORF">VTK73DRAFT_3755</name>
</gene>
<accession>A0ABR3VFG0</accession>
<evidence type="ECO:0000313" key="2">
    <source>
        <dbReference type="EMBL" id="KAL1840442.1"/>
    </source>
</evidence>
<proteinExistence type="predicted"/>
<evidence type="ECO:0000256" key="1">
    <source>
        <dbReference type="SAM" id="MobiDB-lite"/>
    </source>
</evidence>
<comment type="caution">
    <text evidence="2">The sequence shown here is derived from an EMBL/GenBank/DDBJ whole genome shotgun (WGS) entry which is preliminary data.</text>
</comment>
<feature type="region of interest" description="Disordered" evidence="1">
    <location>
        <begin position="29"/>
        <end position="76"/>
    </location>
</feature>
<organism evidence="2 3">
    <name type="scientific">Phialemonium thermophilum</name>
    <dbReference type="NCBI Taxonomy" id="223376"/>
    <lineage>
        <taxon>Eukaryota</taxon>
        <taxon>Fungi</taxon>
        <taxon>Dikarya</taxon>
        <taxon>Ascomycota</taxon>
        <taxon>Pezizomycotina</taxon>
        <taxon>Sordariomycetes</taxon>
        <taxon>Sordariomycetidae</taxon>
        <taxon>Cephalothecales</taxon>
        <taxon>Cephalothecaceae</taxon>
        <taxon>Phialemonium</taxon>
    </lineage>
</organism>